<reference evidence="12 13" key="1">
    <citation type="submission" date="2024-09" db="EMBL/GenBank/DDBJ databases">
        <authorList>
            <person name="Sun Q."/>
            <person name="Mori K."/>
        </authorList>
    </citation>
    <scope>NUCLEOTIDE SEQUENCE [LARGE SCALE GENOMIC DNA]</scope>
    <source>
        <strain evidence="12 13">TBRC 1851</strain>
    </source>
</reference>
<keyword evidence="9 11" id="KW-0472">Membrane</keyword>
<dbReference type="PANTHER" id="PTHR37468:SF1">
    <property type="entry name" value="SULFATE TRANSPORTER CYSZ"/>
    <property type="match status" value="1"/>
</dbReference>
<evidence type="ECO:0000256" key="5">
    <source>
        <dbReference type="ARBA" id="ARBA00022605"/>
    </source>
</evidence>
<evidence type="ECO:0000256" key="2">
    <source>
        <dbReference type="ARBA" id="ARBA00022448"/>
    </source>
</evidence>
<evidence type="ECO:0000313" key="12">
    <source>
        <dbReference type="EMBL" id="MFC0860679.1"/>
    </source>
</evidence>
<feature type="region of interest" description="Disordered" evidence="10">
    <location>
        <begin position="1"/>
        <end position="25"/>
    </location>
</feature>
<comment type="subcellular location">
    <subcellularLocation>
        <location evidence="1">Membrane</location>
        <topology evidence="1">Multi-pass membrane protein</topology>
    </subcellularLocation>
</comment>
<evidence type="ECO:0000256" key="9">
    <source>
        <dbReference type="ARBA" id="ARBA00023136"/>
    </source>
</evidence>
<evidence type="ECO:0000256" key="3">
    <source>
        <dbReference type="ARBA" id="ARBA00022475"/>
    </source>
</evidence>
<comment type="caution">
    <text evidence="12">The sequence shown here is derived from an EMBL/GenBank/DDBJ whole genome shotgun (WGS) entry which is preliminary data.</text>
</comment>
<keyword evidence="7 11" id="KW-1133">Transmembrane helix</keyword>
<evidence type="ECO:0000256" key="10">
    <source>
        <dbReference type="SAM" id="MobiDB-lite"/>
    </source>
</evidence>
<keyword evidence="4" id="KW-0997">Cell inner membrane</keyword>
<feature type="transmembrane region" description="Helical" evidence="11">
    <location>
        <begin position="98"/>
        <end position="124"/>
    </location>
</feature>
<name>A0ABV6TWU8_9ACTN</name>
<dbReference type="InterPro" id="IPR050480">
    <property type="entry name" value="CysZ-like"/>
</dbReference>
<keyword evidence="8" id="KW-0764">Sulfate transport</keyword>
<keyword evidence="3" id="KW-1003">Cell membrane</keyword>
<keyword evidence="13" id="KW-1185">Reference proteome</keyword>
<sequence length="285" mass="30306">MNGNDRDSAGGTGRPATGRPANGRGGPGGFADGVGYCFKGLGWVARHPGWWLFGLIPALIALVLYVVALVWLGTHAGDIAAWATPFADGWGWRDVFRVLVGVVVFVAGLGLAVLTFTAVALAIGEPFYEKLSEKVEEDLGGMPDGPEQPFWRSFFRSIRDSVITLGYVLMFTIPLFVLGFVPVIGQTVVPVLGAIVSGFFLTVELTALAMERRGLARRERFALLRSNKAVSLGFGVPIFLAFLVPLVSVIIMPAAVAGAAMLVRLHLARPGPGFSPGDEFSPEHG</sequence>
<accession>A0ABV6TWU8</accession>
<dbReference type="Proteomes" id="UP001589870">
    <property type="component" value="Unassembled WGS sequence"/>
</dbReference>
<feature type="transmembrane region" description="Helical" evidence="11">
    <location>
        <begin position="191"/>
        <end position="210"/>
    </location>
</feature>
<keyword evidence="2" id="KW-0813">Transport</keyword>
<protein>
    <submittedName>
        <fullName evidence="12">EI24 domain-containing protein</fullName>
    </submittedName>
</protein>
<evidence type="ECO:0000256" key="4">
    <source>
        <dbReference type="ARBA" id="ARBA00022519"/>
    </source>
</evidence>
<dbReference type="RefSeq" id="WP_394298961.1">
    <property type="nucleotide sequence ID" value="NZ_JBHMQT010000001.1"/>
</dbReference>
<evidence type="ECO:0000256" key="11">
    <source>
        <dbReference type="SAM" id="Phobius"/>
    </source>
</evidence>
<dbReference type="PANTHER" id="PTHR37468">
    <property type="entry name" value="SULFATE TRANSPORTER CYSZ"/>
    <property type="match status" value="1"/>
</dbReference>
<gene>
    <name evidence="12" type="ORF">ACFHYQ_00040</name>
</gene>
<keyword evidence="5" id="KW-0028">Amino-acid biosynthesis</keyword>
<evidence type="ECO:0000256" key="6">
    <source>
        <dbReference type="ARBA" id="ARBA00022692"/>
    </source>
</evidence>
<evidence type="ECO:0000256" key="8">
    <source>
        <dbReference type="ARBA" id="ARBA00023032"/>
    </source>
</evidence>
<organism evidence="12 13">
    <name type="scientific">Sphaerimonospora cavernae</name>
    <dbReference type="NCBI Taxonomy" id="1740611"/>
    <lineage>
        <taxon>Bacteria</taxon>
        <taxon>Bacillati</taxon>
        <taxon>Actinomycetota</taxon>
        <taxon>Actinomycetes</taxon>
        <taxon>Streptosporangiales</taxon>
        <taxon>Streptosporangiaceae</taxon>
        <taxon>Sphaerimonospora</taxon>
    </lineage>
</organism>
<proteinExistence type="predicted"/>
<feature type="transmembrane region" description="Helical" evidence="11">
    <location>
        <begin position="162"/>
        <end position="185"/>
    </location>
</feature>
<dbReference type="InterPro" id="IPR059112">
    <property type="entry name" value="CysZ/EI24"/>
</dbReference>
<keyword evidence="6 11" id="KW-0812">Transmembrane</keyword>
<feature type="transmembrane region" description="Helical" evidence="11">
    <location>
        <begin position="230"/>
        <end position="263"/>
    </location>
</feature>
<dbReference type="Pfam" id="PF07264">
    <property type="entry name" value="EI24"/>
    <property type="match status" value="1"/>
</dbReference>
<evidence type="ECO:0000256" key="7">
    <source>
        <dbReference type="ARBA" id="ARBA00022989"/>
    </source>
</evidence>
<evidence type="ECO:0000313" key="13">
    <source>
        <dbReference type="Proteomes" id="UP001589870"/>
    </source>
</evidence>
<feature type="transmembrane region" description="Helical" evidence="11">
    <location>
        <begin position="49"/>
        <end position="72"/>
    </location>
</feature>
<evidence type="ECO:0000256" key="1">
    <source>
        <dbReference type="ARBA" id="ARBA00004141"/>
    </source>
</evidence>
<dbReference type="EMBL" id="JBHMQT010000001">
    <property type="protein sequence ID" value="MFC0860679.1"/>
    <property type="molecule type" value="Genomic_DNA"/>
</dbReference>